<gene>
    <name evidence="1" type="ORF">BHYOB78_04230</name>
</gene>
<evidence type="ECO:0008006" key="3">
    <source>
        <dbReference type="Google" id="ProtNLM"/>
    </source>
</evidence>
<dbReference type="Proteomes" id="UP000092328">
    <property type="component" value="Chromosome"/>
</dbReference>
<dbReference type="PANTHER" id="PTHR45661">
    <property type="entry name" value="SURFACE ANTIGEN"/>
    <property type="match status" value="1"/>
</dbReference>
<dbReference type="InterPro" id="IPR032675">
    <property type="entry name" value="LRR_dom_sf"/>
</dbReference>
<sequence length="305" mass="35044">MNRYLVILLIITLTTSCKIKFLKPDLITSDPNSHYITGDYINLSKVQLTDQMMDEYLNNGNGYMLCFSGTLTTQSMDIIKDYIRKSNKYIYLDLKNCTGITSMRDGNFANLEYLAGIKLPHDVNNMGKRIFENCRNLTNVMLPLSLVGIGDYSFQNTDKLKEMHIPDTIAYMYQYAFKNCSLEIFVMPDNLKRLGVEGLMGAKDLKIIVVNQVFEWFRARSLVDTPNLETIIYYGTKLSTVQFEGNSVFSGKPQKEITLYLPNVERGEEDFSRWGGYGWKDVKYQGEFNINELLGDYNLSAYKSL</sequence>
<dbReference type="PANTHER" id="PTHR45661:SF3">
    <property type="entry name" value="IG-LIKE DOMAIN-CONTAINING PROTEIN"/>
    <property type="match status" value="1"/>
</dbReference>
<dbReference type="InterPro" id="IPR026906">
    <property type="entry name" value="LRR_5"/>
</dbReference>
<protein>
    <recommendedName>
        <fullName evidence="3">Cell surface protein</fullName>
    </recommendedName>
</protein>
<dbReference type="InterPro" id="IPR053139">
    <property type="entry name" value="Surface_bspA-like"/>
</dbReference>
<dbReference type="SUPFAM" id="SSF52058">
    <property type="entry name" value="L domain-like"/>
    <property type="match status" value="1"/>
</dbReference>
<dbReference type="Pfam" id="PF13306">
    <property type="entry name" value="LRR_5"/>
    <property type="match status" value="1"/>
</dbReference>
<dbReference type="GeneID" id="63963542"/>
<dbReference type="RefSeq" id="WP_020064247.1">
    <property type="nucleotide sequence ID" value="NZ_CP015910.2"/>
</dbReference>
<evidence type="ECO:0000313" key="1">
    <source>
        <dbReference type="EMBL" id="ANN63097.1"/>
    </source>
</evidence>
<dbReference type="AlphaFoldDB" id="A0A3B6VQV8"/>
<reference evidence="2" key="1">
    <citation type="journal article" date="2016" name="Genome Announc.">
        <title>Complete Genome Sequence of Brachyspira hyodysenteriae Type Strain B78 (ATCC 27164).</title>
        <authorList>
            <person name="Mirajkar N.S."/>
            <person name="Johnson T.J."/>
            <person name="Gebhart C.J."/>
        </authorList>
    </citation>
    <scope>NUCLEOTIDE SEQUENCE [LARGE SCALE GENOMIC DNA]</scope>
    <source>
        <strain evidence="2">B78</strain>
    </source>
</reference>
<proteinExistence type="predicted"/>
<dbReference type="KEGG" id="bhd:BHYOB78_04230"/>
<organism evidence="1 2">
    <name type="scientific">Brachyspira hyodysenteriae ATCC 27164</name>
    <dbReference type="NCBI Taxonomy" id="1266923"/>
    <lineage>
        <taxon>Bacteria</taxon>
        <taxon>Pseudomonadati</taxon>
        <taxon>Spirochaetota</taxon>
        <taxon>Spirochaetia</taxon>
        <taxon>Brachyspirales</taxon>
        <taxon>Brachyspiraceae</taxon>
        <taxon>Brachyspira</taxon>
    </lineage>
</organism>
<evidence type="ECO:0000313" key="2">
    <source>
        <dbReference type="Proteomes" id="UP000092328"/>
    </source>
</evidence>
<dbReference type="PROSITE" id="PS51257">
    <property type="entry name" value="PROKAR_LIPOPROTEIN"/>
    <property type="match status" value="1"/>
</dbReference>
<accession>A0A3B6VQV8</accession>
<keyword evidence="2" id="KW-1185">Reference proteome</keyword>
<reference evidence="2" key="2">
    <citation type="journal article" date="2017" name="Genome Announc.">
        <title>Correction for Mirajkar et al., Complete Genome Sequence of Brachyspira hyodysenteriae Type Strain B78 (ATCC 27164).</title>
        <authorList>
            <person name="Mirajkar N.S."/>
            <person name="Johnson T.J."/>
            <person name="Gebhart C.J."/>
        </authorList>
    </citation>
    <scope>NUCLEOTIDE SEQUENCE [LARGE SCALE GENOMIC DNA]</scope>
    <source>
        <strain evidence="2">B78</strain>
    </source>
</reference>
<dbReference type="EMBL" id="CP015910">
    <property type="protein sequence ID" value="ANN63097.1"/>
    <property type="molecule type" value="Genomic_DNA"/>
</dbReference>
<dbReference type="OrthoDB" id="1012971at2"/>
<dbReference type="Gene3D" id="3.80.10.10">
    <property type="entry name" value="Ribonuclease Inhibitor"/>
    <property type="match status" value="1"/>
</dbReference>
<name>A0A3B6VQV8_BRAHO</name>